<dbReference type="Gene3D" id="3.30.1330.230">
    <property type="match status" value="1"/>
</dbReference>
<dbReference type="Gene3D" id="3.30.160.660">
    <property type="match status" value="1"/>
</dbReference>
<dbReference type="PROSITE" id="PS51664">
    <property type="entry name" value="YCAO"/>
    <property type="match status" value="1"/>
</dbReference>
<dbReference type="PANTHER" id="PTHR37809:SF1">
    <property type="entry name" value="RIBOSOMAL PROTEIN S12 METHYLTHIOTRANSFERASE ACCESSORY FACTOR YCAO"/>
    <property type="match status" value="1"/>
</dbReference>
<dbReference type="Pfam" id="PF02624">
    <property type="entry name" value="YcaO"/>
    <property type="match status" value="1"/>
</dbReference>
<accession>A0A401ZUU3</accession>
<sequence>MALPGNHPSHNIQSDYASIFIGTDKAYNESFYNVHLNNTHFIDKYVGPILFTLPANPFPGEPEKLQGYVSTVGHLGKYTDWAPDVTGAGMSFGPEAENASIGEAVERYCGNFIPDTLTFQSESNLTQQAVKFLSQSLFRNLSKAQEEYYAPKLSAISEDEHVRWVNAEALTQHTASRFAPAEAVYLNLTRSTGSKAHFPVVLAGVAAHRTRIEAETSALLELIERDATMRWWYGGIPGKKIVDIRVIQSLIEPPQSVEQWCLLLDSEFAYVVAGCLYDRIHSILTIGFAARHKIDAAIQKSLAEAWQLRRLSLDLLNANSQLWKDISHKKFPFPTKGFQDNRAYSEVFRADFLDMDQLAYNIQFFLDPTTHSEALQRLDGEDVYYTSLTPLCNEKPDKIRNHCLVQLQHAGFDVFSIDLTTPDMASSGFSTVRVLCPNLVGNTATAFTALAHPRLTQVQMSHTVPKFYPMPHS</sequence>
<protein>
    <recommendedName>
        <fullName evidence="1">YcaO domain-containing protein</fullName>
    </recommendedName>
</protein>
<dbReference type="Proteomes" id="UP000287352">
    <property type="component" value="Unassembled WGS sequence"/>
</dbReference>
<gene>
    <name evidence="2" type="ORF">KTT_04310</name>
</gene>
<dbReference type="InterPro" id="IPR003776">
    <property type="entry name" value="YcaO-like_dom"/>
</dbReference>
<dbReference type="EMBL" id="BIFR01000001">
    <property type="protein sequence ID" value="GCE10572.1"/>
    <property type="molecule type" value="Genomic_DNA"/>
</dbReference>
<feature type="domain" description="YcaO" evidence="1">
    <location>
        <begin position="87"/>
        <end position="473"/>
    </location>
</feature>
<organism evidence="2 3">
    <name type="scientific">Tengunoibacter tsumagoiensis</name>
    <dbReference type="NCBI Taxonomy" id="2014871"/>
    <lineage>
        <taxon>Bacteria</taxon>
        <taxon>Bacillati</taxon>
        <taxon>Chloroflexota</taxon>
        <taxon>Ktedonobacteria</taxon>
        <taxon>Ktedonobacterales</taxon>
        <taxon>Dictyobacteraceae</taxon>
        <taxon>Tengunoibacter</taxon>
    </lineage>
</organism>
<dbReference type="OrthoDB" id="2379922at2"/>
<proteinExistence type="predicted"/>
<reference evidence="3" key="1">
    <citation type="submission" date="2018-12" db="EMBL/GenBank/DDBJ databases">
        <title>Tengunoibacter tsumagoiensis gen. nov., sp. nov., Dictyobacter kobayashii sp. nov., D. alpinus sp. nov., and D. joshuensis sp. nov. and description of Dictyobacteraceae fam. nov. within the order Ktedonobacterales isolated from Tengu-no-mugimeshi.</title>
        <authorList>
            <person name="Wang C.M."/>
            <person name="Zheng Y."/>
            <person name="Sakai Y."/>
            <person name="Toyoda A."/>
            <person name="Minakuchi Y."/>
            <person name="Abe K."/>
            <person name="Yokota A."/>
            <person name="Yabe S."/>
        </authorList>
    </citation>
    <scope>NUCLEOTIDE SEQUENCE [LARGE SCALE GENOMIC DNA]</scope>
    <source>
        <strain evidence="3">Uno3</strain>
    </source>
</reference>
<keyword evidence="3" id="KW-1185">Reference proteome</keyword>
<evidence type="ECO:0000259" key="1">
    <source>
        <dbReference type="PROSITE" id="PS51664"/>
    </source>
</evidence>
<comment type="caution">
    <text evidence="2">The sequence shown here is derived from an EMBL/GenBank/DDBJ whole genome shotgun (WGS) entry which is preliminary data.</text>
</comment>
<dbReference type="RefSeq" id="WP_126578166.1">
    <property type="nucleotide sequence ID" value="NZ_BIFR01000001.1"/>
</dbReference>
<dbReference type="AlphaFoldDB" id="A0A401ZUU3"/>
<name>A0A401ZUU3_9CHLR</name>
<dbReference type="PANTHER" id="PTHR37809">
    <property type="entry name" value="RIBOSOMAL PROTEIN S12 METHYLTHIOTRANSFERASE ACCESSORY FACTOR YCAO"/>
    <property type="match status" value="1"/>
</dbReference>
<evidence type="ECO:0000313" key="3">
    <source>
        <dbReference type="Proteomes" id="UP000287352"/>
    </source>
</evidence>
<evidence type="ECO:0000313" key="2">
    <source>
        <dbReference type="EMBL" id="GCE10572.1"/>
    </source>
</evidence>
<dbReference type="Gene3D" id="3.30.40.250">
    <property type="match status" value="1"/>
</dbReference>